<proteinExistence type="predicted"/>
<reference evidence="2" key="2">
    <citation type="submission" date="2016-03" db="EMBL/GenBank/DDBJ databases">
        <authorList>
            <person name="Ploux O."/>
        </authorList>
    </citation>
    <scope>NUCLEOTIDE SEQUENCE [LARGE SCALE GENOMIC DNA]</scope>
    <source>
        <strain evidence="2">PP9</strain>
    </source>
</reference>
<reference evidence="1 2" key="1">
    <citation type="journal article" date="2016" name="Genome Announc.">
        <title>Whole-Genome Sequence of Rummeliibacillus stabekisii Strain PP9 Isolated from Antarctic Soil.</title>
        <authorList>
            <person name="da Mota F.F."/>
            <person name="Vollu R.E."/>
            <person name="Jurelevicius D."/>
            <person name="Seldin L."/>
        </authorList>
    </citation>
    <scope>NUCLEOTIDE SEQUENCE [LARGE SCALE GENOMIC DNA]</scope>
    <source>
        <strain evidence="1 2">PP9</strain>
    </source>
</reference>
<dbReference type="AlphaFoldDB" id="A0A143H9Q8"/>
<dbReference type="GO" id="GO:0005975">
    <property type="term" value="P:carbohydrate metabolic process"/>
    <property type="evidence" value="ECO:0007669"/>
    <property type="project" value="InterPro"/>
</dbReference>
<dbReference type="RefSeq" id="WP_066784294.1">
    <property type="nucleotide sequence ID" value="NZ_CP014806.1"/>
</dbReference>
<dbReference type="PROSITE" id="PS51257">
    <property type="entry name" value="PROKAR_LIPOPROTEIN"/>
    <property type="match status" value="1"/>
</dbReference>
<gene>
    <name evidence="1" type="ORF">ATY39_00585</name>
</gene>
<keyword evidence="2" id="KW-1185">Reference proteome</keyword>
<dbReference type="EMBL" id="CP014806">
    <property type="protein sequence ID" value="AMW98041.1"/>
    <property type="molecule type" value="Genomic_DNA"/>
</dbReference>
<name>A0A143H9Q8_9BACL</name>
<dbReference type="STRING" id="241244.ATY39_00585"/>
<evidence type="ECO:0008006" key="3">
    <source>
        <dbReference type="Google" id="ProtNLM"/>
    </source>
</evidence>
<dbReference type="CDD" id="cd10924">
    <property type="entry name" value="CE4_COG4878"/>
    <property type="match status" value="1"/>
</dbReference>
<dbReference type="KEGG" id="rst:ATY39_00585"/>
<sequence length="610" mass="70076">MNFKSKELRKVYIILFLLFACGLLLLFSRSQTVLKAQKADHPQRNQYLATMENQRKTPQLTGDNYCIAYNSSSDYNRKLKANAEKALENMKKRTTIFNTKEHRVKLEDCNTTILATEHLKDLGSVEDIEKYVQNGGYVLFMSVLNQDSAYQILYRKLGISSFGDYVSPKGIHLLSNVLIGEKGYKVDDDFITNDSISLDLDDQTELLAESADKTPLLWKSKYGEGAFMVFNGTIMQEKISRGLFTGALSLLVPDYIYPVFNEKLFYIDDFPAPIPKGRNAAISKEYQRDIPSFYNEIWWPNMLKTAKKYGFKYTGGIIESYTDVVTPPFDSVEDKDSHYLIAFGRELLKSGGELGFHGFNHQSLVLDPKVSSVYGYKVWKDEEDMSDSIRELSAYVSRAFPNYKVTSYIPPSNVLSEEGRRALKAAWPDLTVISSVYREDMTGLGYIQEFEIAKDGIIEMPRITSGYFESGFDRWSIANTVTELGYFSHFAHPDDVISEDRSNNLGWKEMYDEFDQYMARIKETYPWLRANTSTDAAYEVANTLQMQVEWKHTKNRLEGHISNYAPNQYYILRTDKKLNRLEHCEATKIDTHTYLIEAKKADFKIDLGES</sequence>
<evidence type="ECO:0000313" key="1">
    <source>
        <dbReference type="EMBL" id="AMW98041.1"/>
    </source>
</evidence>
<dbReference type="InterPro" id="IPR018695">
    <property type="entry name" value="DUF2194"/>
</dbReference>
<evidence type="ECO:0000313" key="2">
    <source>
        <dbReference type="Proteomes" id="UP000076021"/>
    </source>
</evidence>
<protein>
    <recommendedName>
        <fullName evidence="3">DUF2194 domain-containing protein</fullName>
    </recommendedName>
</protein>
<dbReference type="Gene3D" id="3.20.20.370">
    <property type="entry name" value="Glycoside hydrolase/deacetylase"/>
    <property type="match status" value="1"/>
</dbReference>
<organism evidence="1 2">
    <name type="scientific">Rummeliibacillus stabekisii</name>
    <dbReference type="NCBI Taxonomy" id="241244"/>
    <lineage>
        <taxon>Bacteria</taxon>
        <taxon>Bacillati</taxon>
        <taxon>Bacillota</taxon>
        <taxon>Bacilli</taxon>
        <taxon>Bacillales</taxon>
        <taxon>Caryophanaceae</taxon>
        <taxon>Rummeliibacillus</taxon>
    </lineage>
</organism>
<dbReference type="SUPFAM" id="SSF88713">
    <property type="entry name" value="Glycoside hydrolase/deacetylase"/>
    <property type="match status" value="1"/>
</dbReference>
<dbReference type="Proteomes" id="UP000076021">
    <property type="component" value="Chromosome"/>
</dbReference>
<dbReference type="Pfam" id="PF09960">
    <property type="entry name" value="DUF2194"/>
    <property type="match status" value="2"/>
</dbReference>
<dbReference type="OrthoDB" id="9761886at2"/>
<accession>A0A143H9Q8</accession>
<dbReference type="InterPro" id="IPR011330">
    <property type="entry name" value="Glyco_hydro/deAcase_b/a-brl"/>
</dbReference>